<keyword evidence="2" id="KW-1185">Reference proteome</keyword>
<proteinExistence type="predicted"/>
<evidence type="ECO:0000313" key="1">
    <source>
        <dbReference type="EMBL" id="KAK8488442.1"/>
    </source>
</evidence>
<gene>
    <name evidence="1" type="ORF">V6N11_013079</name>
</gene>
<dbReference type="EMBL" id="JBBPBN010000349">
    <property type="protein sequence ID" value="KAK8488442.1"/>
    <property type="molecule type" value="Genomic_DNA"/>
</dbReference>
<accession>A0ABR2A6K0</accession>
<sequence length="66" mass="7301">MITLSIFPKASASPPPSITIPGASFQIKYVSLAVESMKALKEEETERNEEVKGFTKDLGKELFEKL</sequence>
<evidence type="ECO:0000313" key="2">
    <source>
        <dbReference type="Proteomes" id="UP001396334"/>
    </source>
</evidence>
<dbReference type="Proteomes" id="UP001396334">
    <property type="component" value="Unassembled WGS sequence"/>
</dbReference>
<comment type="caution">
    <text evidence="1">The sequence shown here is derived from an EMBL/GenBank/DDBJ whole genome shotgun (WGS) entry which is preliminary data.</text>
</comment>
<name>A0ABR2A6K0_9ROSI</name>
<organism evidence="1 2">
    <name type="scientific">Hibiscus sabdariffa</name>
    <name type="common">roselle</name>
    <dbReference type="NCBI Taxonomy" id="183260"/>
    <lineage>
        <taxon>Eukaryota</taxon>
        <taxon>Viridiplantae</taxon>
        <taxon>Streptophyta</taxon>
        <taxon>Embryophyta</taxon>
        <taxon>Tracheophyta</taxon>
        <taxon>Spermatophyta</taxon>
        <taxon>Magnoliopsida</taxon>
        <taxon>eudicotyledons</taxon>
        <taxon>Gunneridae</taxon>
        <taxon>Pentapetalae</taxon>
        <taxon>rosids</taxon>
        <taxon>malvids</taxon>
        <taxon>Malvales</taxon>
        <taxon>Malvaceae</taxon>
        <taxon>Malvoideae</taxon>
        <taxon>Hibiscus</taxon>
    </lineage>
</organism>
<reference evidence="1 2" key="1">
    <citation type="journal article" date="2024" name="G3 (Bethesda)">
        <title>Genome assembly of Hibiscus sabdariffa L. provides insights into metabolisms of medicinal natural products.</title>
        <authorList>
            <person name="Kim T."/>
        </authorList>
    </citation>
    <scope>NUCLEOTIDE SEQUENCE [LARGE SCALE GENOMIC DNA]</scope>
    <source>
        <strain evidence="1">TK-2024</strain>
        <tissue evidence="1">Old leaves</tissue>
    </source>
</reference>
<protein>
    <submittedName>
        <fullName evidence="1">Uncharacterized protein</fullName>
    </submittedName>
</protein>